<protein>
    <recommendedName>
        <fullName evidence="4">Secreted protein</fullName>
    </recommendedName>
</protein>
<dbReference type="EMBL" id="MU004556">
    <property type="protein sequence ID" value="KAF2648123.1"/>
    <property type="molecule type" value="Genomic_DNA"/>
</dbReference>
<evidence type="ECO:0000313" key="3">
    <source>
        <dbReference type="Proteomes" id="UP000799324"/>
    </source>
</evidence>
<feature type="chain" id="PRO_5025556351" description="Secreted protein" evidence="1">
    <location>
        <begin position="27"/>
        <end position="129"/>
    </location>
</feature>
<dbReference type="OrthoDB" id="3712072at2759"/>
<keyword evidence="3" id="KW-1185">Reference proteome</keyword>
<reference evidence="2" key="1">
    <citation type="journal article" date="2020" name="Stud. Mycol.">
        <title>101 Dothideomycetes genomes: a test case for predicting lifestyles and emergence of pathogens.</title>
        <authorList>
            <person name="Haridas S."/>
            <person name="Albert R."/>
            <person name="Binder M."/>
            <person name="Bloem J."/>
            <person name="Labutti K."/>
            <person name="Salamov A."/>
            <person name="Andreopoulos B."/>
            <person name="Baker S."/>
            <person name="Barry K."/>
            <person name="Bills G."/>
            <person name="Bluhm B."/>
            <person name="Cannon C."/>
            <person name="Castanera R."/>
            <person name="Culley D."/>
            <person name="Daum C."/>
            <person name="Ezra D."/>
            <person name="Gonzalez J."/>
            <person name="Henrissat B."/>
            <person name="Kuo A."/>
            <person name="Liang C."/>
            <person name="Lipzen A."/>
            <person name="Lutzoni F."/>
            <person name="Magnuson J."/>
            <person name="Mondo S."/>
            <person name="Nolan M."/>
            <person name="Ohm R."/>
            <person name="Pangilinan J."/>
            <person name="Park H.-J."/>
            <person name="Ramirez L."/>
            <person name="Alfaro M."/>
            <person name="Sun H."/>
            <person name="Tritt A."/>
            <person name="Yoshinaga Y."/>
            <person name="Zwiers L.-H."/>
            <person name="Turgeon B."/>
            <person name="Goodwin S."/>
            <person name="Spatafora J."/>
            <person name="Crous P."/>
            <person name="Grigoriev I."/>
        </authorList>
    </citation>
    <scope>NUCLEOTIDE SEQUENCE</scope>
    <source>
        <strain evidence="2">CBS 122681</strain>
    </source>
</reference>
<feature type="signal peptide" evidence="1">
    <location>
        <begin position="1"/>
        <end position="26"/>
    </location>
</feature>
<dbReference type="AlphaFoldDB" id="A0A6A6SND5"/>
<keyword evidence="1" id="KW-0732">Signal</keyword>
<evidence type="ECO:0008006" key="4">
    <source>
        <dbReference type="Google" id="ProtNLM"/>
    </source>
</evidence>
<evidence type="ECO:0000256" key="1">
    <source>
        <dbReference type="SAM" id="SignalP"/>
    </source>
</evidence>
<dbReference type="Proteomes" id="UP000799324">
    <property type="component" value="Unassembled WGS sequence"/>
</dbReference>
<sequence>MFRSASPISMKLFALLPILLAGSALASPFAIEDSPAIANSKIAQYATLDDCRNNRNLLTSRRPLEGQCYIKDWRAQALYLVRGTCCAGAHIVAHMDDKCQVKNGGMAMGECITPPWGTQSHLLWSWVNP</sequence>
<name>A0A6A6SND5_9PLEO</name>
<accession>A0A6A6SND5</accession>
<organism evidence="2 3">
    <name type="scientific">Lophiostoma macrostomum CBS 122681</name>
    <dbReference type="NCBI Taxonomy" id="1314788"/>
    <lineage>
        <taxon>Eukaryota</taxon>
        <taxon>Fungi</taxon>
        <taxon>Dikarya</taxon>
        <taxon>Ascomycota</taxon>
        <taxon>Pezizomycotina</taxon>
        <taxon>Dothideomycetes</taxon>
        <taxon>Pleosporomycetidae</taxon>
        <taxon>Pleosporales</taxon>
        <taxon>Lophiostomataceae</taxon>
        <taxon>Lophiostoma</taxon>
    </lineage>
</organism>
<evidence type="ECO:0000313" key="2">
    <source>
        <dbReference type="EMBL" id="KAF2648123.1"/>
    </source>
</evidence>
<proteinExistence type="predicted"/>
<gene>
    <name evidence="2" type="ORF">K491DRAFT_257790</name>
</gene>